<keyword evidence="1" id="KW-1133">Transmembrane helix</keyword>
<name>A0A0N4SXI8_BRUPA</name>
<evidence type="ECO:0000313" key="2">
    <source>
        <dbReference type="EMBL" id="VDN81581.1"/>
    </source>
</evidence>
<dbReference type="EMBL" id="UZAD01000017">
    <property type="protein sequence ID" value="VDN81581.1"/>
    <property type="molecule type" value="Genomic_DNA"/>
</dbReference>
<sequence length="71" mass="8484">MYSRNIPTIIRREYNYISSLLYVDYHHFIPSFMNLLSLDGSVTIILMFRALLFYLVFYVVVCSALTNFQYI</sequence>
<feature type="transmembrane region" description="Helical" evidence="1">
    <location>
        <begin position="42"/>
        <end position="65"/>
    </location>
</feature>
<keyword evidence="1" id="KW-0472">Membrane</keyword>
<protein>
    <submittedName>
        <fullName evidence="4">Ovule protein</fullName>
    </submittedName>
</protein>
<dbReference type="AlphaFoldDB" id="A0A0N4SXI8"/>
<proteinExistence type="predicted"/>
<keyword evidence="3" id="KW-1185">Reference proteome</keyword>
<evidence type="ECO:0000313" key="4">
    <source>
        <dbReference type="WBParaSite" id="BPAG_0000039401-mRNA-1"/>
    </source>
</evidence>
<organism evidence="4">
    <name type="scientific">Brugia pahangi</name>
    <name type="common">Filarial nematode worm</name>
    <dbReference type="NCBI Taxonomy" id="6280"/>
    <lineage>
        <taxon>Eukaryota</taxon>
        <taxon>Metazoa</taxon>
        <taxon>Ecdysozoa</taxon>
        <taxon>Nematoda</taxon>
        <taxon>Chromadorea</taxon>
        <taxon>Rhabditida</taxon>
        <taxon>Spirurina</taxon>
        <taxon>Spiruromorpha</taxon>
        <taxon>Filarioidea</taxon>
        <taxon>Onchocercidae</taxon>
        <taxon>Brugia</taxon>
    </lineage>
</organism>
<accession>A0A0N4SXI8</accession>
<evidence type="ECO:0000313" key="3">
    <source>
        <dbReference type="Proteomes" id="UP000278627"/>
    </source>
</evidence>
<dbReference type="Proteomes" id="UP000278627">
    <property type="component" value="Unassembled WGS sequence"/>
</dbReference>
<keyword evidence="1" id="KW-0812">Transmembrane</keyword>
<dbReference type="WBParaSite" id="BPAG_0000039401-mRNA-1">
    <property type="protein sequence ID" value="BPAG_0000039401-mRNA-1"/>
    <property type="gene ID" value="BPAG_0000039401"/>
</dbReference>
<reference evidence="4" key="1">
    <citation type="submission" date="2017-02" db="UniProtKB">
        <authorList>
            <consortium name="WormBaseParasite"/>
        </authorList>
    </citation>
    <scope>IDENTIFICATION</scope>
</reference>
<evidence type="ECO:0000256" key="1">
    <source>
        <dbReference type="SAM" id="Phobius"/>
    </source>
</evidence>
<reference evidence="2 3" key="2">
    <citation type="submission" date="2018-11" db="EMBL/GenBank/DDBJ databases">
        <authorList>
            <consortium name="Pathogen Informatics"/>
        </authorList>
    </citation>
    <scope>NUCLEOTIDE SEQUENCE [LARGE SCALE GENOMIC DNA]</scope>
</reference>
<gene>
    <name evidence="2" type="ORF">BPAG_LOCUS395</name>
</gene>